<dbReference type="AlphaFoldDB" id="A0A6A4WJP1"/>
<feature type="compositionally biased region" description="Basic and acidic residues" evidence="1">
    <location>
        <begin position="74"/>
        <end position="87"/>
    </location>
</feature>
<gene>
    <name evidence="2" type="ORF">FJT64_021062</name>
</gene>
<evidence type="ECO:0000313" key="3">
    <source>
        <dbReference type="Proteomes" id="UP000440578"/>
    </source>
</evidence>
<dbReference type="EMBL" id="VIIS01000555">
    <property type="protein sequence ID" value="KAF0307627.1"/>
    <property type="molecule type" value="Genomic_DNA"/>
</dbReference>
<proteinExistence type="predicted"/>
<protein>
    <submittedName>
        <fullName evidence="2">Uncharacterized protein</fullName>
    </submittedName>
</protein>
<reference evidence="2 3" key="1">
    <citation type="submission" date="2019-07" db="EMBL/GenBank/DDBJ databases">
        <title>Draft genome assembly of a fouling barnacle, Amphibalanus amphitrite (Darwin, 1854): The first reference genome for Thecostraca.</title>
        <authorList>
            <person name="Kim W."/>
        </authorList>
    </citation>
    <scope>NUCLEOTIDE SEQUENCE [LARGE SCALE GENOMIC DNA]</scope>
    <source>
        <strain evidence="2">SNU_AA5</strain>
        <tissue evidence="2">Soma without cirri and trophi</tissue>
    </source>
</reference>
<dbReference type="OrthoDB" id="6351440at2759"/>
<evidence type="ECO:0000256" key="1">
    <source>
        <dbReference type="SAM" id="MobiDB-lite"/>
    </source>
</evidence>
<comment type="caution">
    <text evidence="2">The sequence shown here is derived from an EMBL/GenBank/DDBJ whole genome shotgun (WGS) entry which is preliminary data.</text>
</comment>
<organism evidence="2 3">
    <name type="scientific">Amphibalanus amphitrite</name>
    <name type="common">Striped barnacle</name>
    <name type="synonym">Balanus amphitrite</name>
    <dbReference type="NCBI Taxonomy" id="1232801"/>
    <lineage>
        <taxon>Eukaryota</taxon>
        <taxon>Metazoa</taxon>
        <taxon>Ecdysozoa</taxon>
        <taxon>Arthropoda</taxon>
        <taxon>Crustacea</taxon>
        <taxon>Multicrustacea</taxon>
        <taxon>Cirripedia</taxon>
        <taxon>Thoracica</taxon>
        <taxon>Thoracicalcarea</taxon>
        <taxon>Balanomorpha</taxon>
        <taxon>Balanoidea</taxon>
        <taxon>Balanidae</taxon>
        <taxon>Amphibalaninae</taxon>
        <taxon>Amphibalanus</taxon>
    </lineage>
</organism>
<evidence type="ECO:0000313" key="2">
    <source>
        <dbReference type="EMBL" id="KAF0307627.1"/>
    </source>
</evidence>
<feature type="region of interest" description="Disordered" evidence="1">
    <location>
        <begin position="50"/>
        <end position="99"/>
    </location>
</feature>
<name>A0A6A4WJP1_AMPAM</name>
<dbReference type="Proteomes" id="UP000440578">
    <property type="component" value="Unassembled WGS sequence"/>
</dbReference>
<keyword evidence="3" id="KW-1185">Reference proteome</keyword>
<accession>A0A6A4WJP1</accession>
<sequence>MNACVTESPRLLMVTEVKEEELSASEDGSSVHKHLMAEELHDSDNNAVKIEPELPSGITDSLGSTVKTEDDDWDAKWRVDVPDRDPLELGPDTKVPLGNGVVKAESEAPIAAVGGGDQATSSTVD</sequence>
<feature type="region of interest" description="Disordered" evidence="1">
    <location>
        <begin position="106"/>
        <end position="125"/>
    </location>
</feature>